<feature type="domain" description="Kazal-like" evidence="3">
    <location>
        <begin position="80"/>
        <end position="142"/>
    </location>
</feature>
<dbReference type="InterPro" id="IPR002350">
    <property type="entry name" value="Kazal_dom"/>
</dbReference>
<dbReference type="RefSeq" id="XP_017034648.1">
    <property type="nucleotide sequence ID" value="XM_017179159.3"/>
</dbReference>
<feature type="signal peptide" evidence="2">
    <location>
        <begin position="1"/>
        <end position="18"/>
    </location>
</feature>
<keyword evidence="2" id="KW-0732">Signal</keyword>
<proteinExistence type="predicted"/>
<evidence type="ECO:0000256" key="1">
    <source>
        <dbReference type="SAM" id="MobiDB-lite"/>
    </source>
</evidence>
<feature type="region of interest" description="Disordered" evidence="1">
    <location>
        <begin position="36"/>
        <end position="80"/>
    </location>
</feature>
<accession>A0A6P4JJ48</accession>
<dbReference type="Gene3D" id="3.30.60.30">
    <property type="match status" value="1"/>
</dbReference>
<evidence type="ECO:0000313" key="4">
    <source>
        <dbReference type="Proteomes" id="UP001652661"/>
    </source>
</evidence>
<evidence type="ECO:0000256" key="2">
    <source>
        <dbReference type="SAM" id="SignalP"/>
    </source>
</evidence>
<protein>
    <recommendedName>
        <fullName evidence="3">Kazal-like domain-containing protein</fullName>
    </recommendedName>
</protein>
<reference evidence="5" key="1">
    <citation type="submission" date="2025-08" db="UniProtKB">
        <authorList>
            <consortium name="RefSeq"/>
        </authorList>
    </citation>
    <scope>IDENTIFICATION</scope>
    <source>
        <strain evidence="5">14028-0561.14</strain>
        <tissue evidence="5">Whole fly</tissue>
    </source>
</reference>
<gene>
    <name evidence="5" type="primary">LOC108083405</name>
</gene>
<dbReference type="GeneID" id="108083405"/>
<organism evidence="4 5">
    <name type="scientific">Drosophila kikkawai</name>
    <name type="common">Fruit fly</name>
    <dbReference type="NCBI Taxonomy" id="30033"/>
    <lineage>
        <taxon>Eukaryota</taxon>
        <taxon>Metazoa</taxon>
        <taxon>Ecdysozoa</taxon>
        <taxon>Arthropoda</taxon>
        <taxon>Hexapoda</taxon>
        <taxon>Insecta</taxon>
        <taxon>Pterygota</taxon>
        <taxon>Neoptera</taxon>
        <taxon>Endopterygota</taxon>
        <taxon>Diptera</taxon>
        <taxon>Brachycera</taxon>
        <taxon>Muscomorpha</taxon>
        <taxon>Ephydroidea</taxon>
        <taxon>Drosophilidae</taxon>
        <taxon>Drosophila</taxon>
        <taxon>Sophophora</taxon>
    </lineage>
</organism>
<evidence type="ECO:0000313" key="5">
    <source>
        <dbReference type="RefSeq" id="XP_017034648.1"/>
    </source>
</evidence>
<sequence>MRFIVASFILLIAHLGYGLQVQTEHTILEEWSWRDDQGHGDSGGYEYSDLLNKDNDEEDDDDYDDEEHGNNNLELDIDEDEDEDSCEYSCPRYYRPVCVLRNGQPMTFATPCEFYNVVRCASVQQRRGQLVPRFEYLHNGAC</sequence>
<dbReference type="Proteomes" id="UP001652661">
    <property type="component" value="Chromosome X"/>
</dbReference>
<dbReference type="AlphaFoldDB" id="A0A6P4JJ48"/>
<dbReference type="PROSITE" id="PS51465">
    <property type="entry name" value="KAZAL_2"/>
    <property type="match status" value="1"/>
</dbReference>
<feature type="compositionally biased region" description="Acidic residues" evidence="1">
    <location>
        <begin position="55"/>
        <end position="67"/>
    </location>
</feature>
<dbReference type="OrthoDB" id="7882868at2759"/>
<feature type="chain" id="PRO_5027634463" description="Kazal-like domain-containing protein" evidence="2">
    <location>
        <begin position="19"/>
        <end position="142"/>
    </location>
</feature>
<name>A0A6P4JJ48_DROKI</name>
<dbReference type="CDD" id="cd00104">
    <property type="entry name" value="KAZAL_FS"/>
    <property type="match status" value="1"/>
</dbReference>
<keyword evidence="4" id="KW-1185">Reference proteome</keyword>
<evidence type="ECO:0000259" key="3">
    <source>
        <dbReference type="PROSITE" id="PS51465"/>
    </source>
</evidence>